<dbReference type="GO" id="GO:0003676">
    <property type="term" value="F:nucleic acid binding"/>
    <property type="evidence" value="ECO:0007669"/>
    <property type="project" value="InterPro"/>
</dbReference>
<protein>
    <submittedName>
        <fullName evidence="2">Methyltransferase domain-containing protein</fullName>
    </submittedName>
</protein>
<dbReference type="AlphaFoldDB" id="A0A9D2HN15"/>
<dbReference type="SUPFAM" id="SSF53335">
    <property type="entry name" value="S-adenosyl-L-methionine-dependent methyltransferases"/>
    <property type="match status" value="1"/>
</dbReference>
<evidence type="ECO:0000313" key="2">
    <source>
        <dbReference type="EMBL" id="HJA78739.1"/>
    </source>
</evidence>
<dbReference type="Pfam" id="PF13649">
    <property type="entry name" value="Methyltransf_25"/>
    <property type="match status" value="1"/>
</dbReference>
<dbReference type="PANTHER" id="PTHR47739:SF1">
    <property type="entry name" value="TRNA1(VAL) (ADENINE(37)-N6)-METHYLTRANSFERASE"/>
    <property type="match status" value="1"/>
</dbReference>
<evidence type="ECO:0000259" key="1">
    <source>
        <dbReference type="Pfam" id="PF13649"/>
    </source>
</evidence>
<keyword evidence="2" id="KW-0489">Methyltransferase</keyword>
<evidence type="ECO:0000313" key="3">
    <source>
        <dbReference type="Proteomes" id="UP000823821"/>
    </source>
</evidence>
<dbReference type="InterPro" id="IPR050210">
    <property type="entry name" value="tRNA_Adenine-N(6)_MTase"/>
</dbReference>
<dbReference type="Proteomes" id="UP000823821">
    <property type="component" value="Unassembled WGS sequence"/>
</dbReference>
<dbReference type="CDD" id="cd02440">
    <property type="entry name" value="AdoMet_MTases"/>
    <property type="match status" value="1"/>
</dbReference>
<dbReference type="InterPro" id="IPR029063">
    <property type="entry name" value="SAM-dependent_MTases_sf"/>
</dbReference>
<dbReference type="InterPro" id="IPR002052">
    <property type="entry name" value="DNA_methylase_N6_adenine_CS"/>
</dbReference>
<name>A0A9D2HN15_9BACT</name>
<dbReference type="InterPro" id="IPR041698">
    <property type="entry name" value="Methyltransf_25"/>
</dbReference>
<comment type="caution">
    <text evidence="2">The sequence shown here is derived from an EMBL/GenBank/DDBJ whole genome shotgun (WGS) entry which is preliminary data.</text>
</comment>
<dbReference type="EMBL" id="DWZD01000026">
    <property type="protein sequence ID" value="HJA78739.1"/>
    <property type="molecule type" value="Genomic_DNA"/>
</dbReference>
<accession>A0A9D2HN15</accession>
<dbReference type="GO" id="GO:0032259">
    <property type="term" value="P:methylation"/>
    <property type="evidence" value="ECO:0007669"/>
    <property type="project" value="UniProtKB-KW"/>
</dbReference>
<keyword evidence="2" id="KW-0808">Transferase</keyword>
<feature type="domain" description="Methyltransferase" evidence="1">
    <location>
        <begin position="55"/>
        <end position="128"/>
    </location>
</feature>
<reference evidence="2" key="2">
    <citation type="submission" date="2021-04" db="EMBL/GenBank/DDBJ databases">
        <authorList>
            <person name="Gilroy R."/>
        </authorList>
    </citation>
    <scope>NUCLEOTIDE SEQUENCE</scope>
    <source>
        <strain evidence="2">5032</strain>
    </source>
</reference>
<dbReference type="GO" id="GO:0008168">
    <property type="term" value="F:methyltransferase activity"/>
    <property type="evidence" value="ECO:0007669"/>
    <property type="project" value="UniProtKB-KW"/>
</dbReference>
<proteinExistence type="predicted"/>
<dbReference type="PROSITE" id="PS00092">
    <property type="entry name" value="N6_MTASE"/>
    <property type="match status" value="1"/>
</dbReference>
<reference evidence="2" key="1">
    <citation type="journal article" date="2021" name="PeerJ">
        <title>Extensive microbial diversity within the chicken gut microbiome revealed by metagenomics and culture.</title>
        <authorList>
            <person name="Gilroy R."/>
            <person name="Ravi A."/>
            <person name="Getino M."/>
            <person name="Pursley I."/>
            <person name="Horton D.L."/>
            <person name="Alikhan N.F."/>
            <person name="Baker D."/>
            <person name="Gharbi K."/>
            <person name="Hall N."/>
            <person name="Watson M."/>
            <person name="Adriaenssens E.M."/>
            <person name="Foster-Nyarko E."/>
            <person name="Jarju S."/>
            <person name="Secka A."/>
            <person name="Antonio M."/>
            <person name="Oren A."/>
            <person name="Chaudhuri R.R."/>
            <person name="La Ragione R."/>
            <person name="Hildebrand F."/>
            <person name="Pallen M.J."/>
        </authorList>
    </citation>
    <scope>NUCLEOTIDE SEQUENCE</scope>
    <source>
        <strain evidence="2">5032</strain>
    </source>
</reference>
<dbReference type="Gene3D" id="3.40.50.150">
    <property type="entry name" value="Vaccinia Virus protein VP39"/>
    <property type="match status" value="1"/>
</dbReference>
<organism evidence="2 3">
    <name type="scientific">Candidatus Desulfovibrio intestinavium</name>
    <dbReference type="NCBI Taxonomy" id="2838534"/>
    <lineage>
        <taxon>Bacteria</taxon>
        <taxon>Pseudomonadati</taxon>
        <taxon>Thermodesulfobacteriota</taxon>
        <taxon>Desulfovibrionia</taxon>
        <taxon>Desulfovibrionales</taxon>
        <taxon>Desulfovibrionaceae</taxon>
        <taxon>Desulfovibrio</taxon>
    </lineage>
</organism>
<sequence length="279" mass="29757">MIFPSFIAEARAAFPRGLEQPPASFRFGTDALLLAAWAARQAGRACHEVAELGSGCGAALFALLLHPCLAQAPTRVLGLDADEGLCLAARRNAARLGFADRCSFVCGDLRDVAFLRSCGLQRFDLVLANPPFYAVGTGRSSVHARRESAMRESPLSDRGTATARPVEPPLLSAFCAAAAALLRHHGRFLCIFPARDISRLLLALRQAALGLRAVLPVQARADAPALRLLVEARRGAADDCRLLPPLVLHGSLAHGGHGWTEQAREFCPPLMTVADAERG</sequence>
<dbReference type="PANTHER" id="PTHR47739">
    <property type="entry name" value="TRNA1(VAL) (ADENINE(37)-N6)-METHYLTRANSFERASE"/>
    <property type="match status" value="1"/>
</dbReference>
<gene>
    <name evidence="2" type="ORF">H9784_04075</name>
</gene>